<evidence type="ECO:0000256" key="1">
    <source>
        <dbReference type="ARBA" id="ARBA00004651"/>
    </source>
</evidence>
<dbReference type="PANTHER" id="PTHR33452">
    <property type="entry name" value="OXIDOREDUCTASE CATD-RELATED"/>
    <property type="match status" value="1"/>
</dbReference>
<sequence length="132" mass="14681">MSKYLNYPNFGLLILRIFLGICVLYHGLFKLKFGIEPVASLLISAKIPSFLSYFVYLGEILAPVMIIFGIYTRFASIMLIATSCTILYVAYMDKLFAVTNFGGLVPEIVYLYLGASLCLLFCGGGKFSIKND</sequence>
<evidence type="ECO:0000313" key="9">
    <source>
        <dbReference type="Proteomes" id="UP000234639"/>
    </source>
</evidence>
<evidence type="ECO:0000313" key="8">
    <source>
        <dbReference type="EMBL" id="PKZ29372.1"/>
    </source>
</evidence>
<dbReference type="Pfam" id="PF07681">
    <property type="entry name" value="DoxX"/>
    <property type="match status" value="1"/>
</dbReference>
<dbReference type="PANTHER" id="PTHR33452:SF1">
    <property type="entry name" value="INNER MEMBRANE PROTEIN YPHA-RELATED"/>
    <property type="match status" value="1"/>
</dbReference>
<dbReference type="EMBL" id="PKHU01000003">
    <property type="protein sequence ID" value="PKZ29372.1"/>
    <property type="molecule type" value="Genomic_DNA"/>
</dbReference>
<keyword evidence="5 7" id="KW-1133">Transmembrane helix</keyword>
<comment type="caution">
    <text evidence="8">The sequence shown here is derived from an EMBL/GenBank/DDBJ whole genome shotgun (WGS) entry which is preliminary data.</text>
</comment>
<organism evidence="8 9">
    <name type="scientific">Campylobacter ureolyticus</name>
    <dbReference type="NCBI Taxonomy" id="827"/>
    <lineage>
        <taxon>Bacteria</taxon>
        <taxon>Pseudomonadati</taxon>
        <taxon>Campylobacterota</taxon>
        <taxon>Epsilonproteobacteria</taxon>
        <taxon>Campylobacterales</taxon>
        <taxon>Campylobacteraceae</taxon>
        <taxon>Campylobacter</taxon>
    </lineage>
</organism>
<comment type="similarity">
    <text evidence="2">Belongs to the DoxX family.</text>
</comment>
<gene>
    <name evidence="8" type="ORF">CYJ41_03155</name>
</gene>
<dbReference type="InterPro" id="IPR032808">
    <property type="entry name" value="DoxX"/>
</dbReference>
<evidence type="ECO:0000256" key="2">
    <source>
        <dbReference type="ARBA" id="ARBA00006679"/>
    </source>
</evidence>
<dbReference type="GO" id="GO:0005886">
    <property type="term" value="C:plasma membrane"/>
    <property type="evidence" value="ECO:0007669"/>
    <property type="project" value="UniProtKB-SubCell"/>
</dbReference>
<keyword evidence="6 7" id="KW-0472">Membrane</keyword>
<reference evidence="8 9" key="1">
    <citation type="submission" date="2017-12" db="EMBL/GenBank/DDBJ databases">
        <title>Phylogenetic diversity of female urinary microbiome.</title>
        <authorList>
            <person name="Thomas-White K."/>
            <person name="Wolfe A.J."/>
        </authorList>
    </citation>
    <scope>NUCLEOTIDE SEQUENCE [LARGE SCALE GENOMIC DNA]</scope>
    <source>
        <strain evidence="8 9">UMB0112</strain>
    </source>
</reference>
<evidence type="ECO:0000256" key="3">
    <source>
        <dbReference type="ARBA" id="ARBA00022475"/>
    </source>
</evidence>
<dbReference type="RefSeq" id="WP_101636954.1">
    <property type="nucleotide sequence ID" value="NZ_CACRSK010000001.1"/>
</dbReference>
<name>A0A2I1NAI2_9BACT</name>
<dbReference type="AlphaFoldDB" id="A0A2I1NAI2"/>
<dbReference type="Proteomes" id="UP000234639">
    <property type="component" value="Unassembled WGS sequence"/>
</dbReference>
<evidence type="ECO:0000256" key="5">
    <source>
        <dbReference type="ARBA" id="ARBA00022989"/>
    </source>
</evidence>
<keyword evidence="4 7" id="KW-0812">Transmembrane</keyword>
<comment type="subcellular location">
    <subcellularLocation>
        <location evidence="1">Cell membrane</location>
        <topology evidence="1">Multi-pass membrane protein</topology>
    </subcellularLocation>
</comment>
<evidence type="ECO:0000256" key="7">
    <source>
        <dbReference type="SAM" id="Phobius"/>
    </source>
</evidence>
<evidence type="ECO:0000256" key="4">
    <source>
        <dbReference type="ARBA" id="ARBA00022692"/>
    </source>
</evidence>
<protein>
    <submittedName>
        <fullName evidence="8">DoxX family protein</fullName>
    </submittedName>
</protein>
<keyword evidence="3" id="KW-1003">Cell membrane</keyword>
<feature type="transmembrane region" description="Helical" evidence="7">
    <location>
        <begin position="77"/>
        <end position="97"/>
    </location>
</feature>
<dbReference type="InterPro" id="IPR051907">
    <property type="entry name" value="DoxX-like_oxidoreductase"/>
</dbReference>
<feature type="transmembrane region" description="Helical" evidence="7">
    <location>
        <begin position="50"/>
        <end position="71"/>
    </location>
</feature>
<evidence type="ECO:0000256" key="6">
    <source>
        <dbReference type="ARBA" id="ARBA00023136"/>
    </source>
</evidence>
<feature type="transmembrane region" description="Helical" evidence="7">
    <location>
        <begin position="12"/>
        <end position="29"/>
    </location>
</feature>
<proteinExistence type="inferred from homology"/>
<feature type="transmembrane region" description="Helical" evidence="7">
    <location>
        <begin position="109"/>
        <end position="129"/>
    </location>
</feature>
<accession>A0A2I1NAI2</accession>